<proteinExistence type="predicted"/>
<dbReference type="EMBL" id="JARJCM010000221">
    <property type="protein sequence ID" value="KAJ7021900.1"/>
    <property type="molecule type" value="Genomic_DNA"/>
</dbReference>
<keyword evidence="2" id="KW-1185">Reference proteome</keyword>
<evidence type="ECO:0000313" key="2">
    <source>
        <dbReference type="Proteomes" id="UP001218188"/>
    </source>
</evidence>
<sequence>MCGNAAAGAAFSPGPRESNPEIFQAVEANFLKDSKWEVQTFTKRRGHAFHFETLLLFSHPTLLHSGKMSRKASKNTIRRALNNINISDSVMWQEYHLDKEMGERLPGLRRKGDVFLVVTFEPVVRESSRFNDRCKWRRGGATAID</sequence>
<accession>A0AAD6S6Q2</accession>
<dbReference type="AlphaFoldDB" id="A0AAD6S6Q2"/>
<gene>
    <name evidence="1" type="ORF">C8F04DRAFT_1195038</name>
</gene>
<name>A0AAD6S6Q2_9AGAR</name>
<dbReference type="Proteomes" id="UP001218188">
    <property type="component" value="Unassembled WGS sequence"/>
</dbReference>
<protein>
    <submittedName>
        <fullName evidence="1">Uncharacterized protein</fullName>
    </submittedName>
</protein>
<comment type="caution">
    <text evidence="1">The sequence shown here is derived from an EMBL/GenBank/DDBJ whole genome shotgun (WGS) entry which is preliminary data.</text>
</comment>
<evidence type="ECO:0000313" key="1">
    <source>
        <dbReference type="EMBL" id="KAJ7021900.1"/>
    </source>
</evidence>
<organism evidence="1 2">
    <name type="scientific">Mycena alexandri</name>
    <dbReference type="NCBI Taxonomy" id="1745969"/>
    <lineage>
        <taxon>Eukaryota</taxon>
        <taxon>Fungi</taxon>
        <taxon>Dikarya</taxon>
        <taxon>Basidiomycota</taxon>
        <taxon>Agaricomycotina</taxon>
        <taxon>Agaricomycetes</taxon>
        <taxon>Agaricomycetidae</taxon>
        <taxon>Agaricales</taxon>
        <taxon>Marasmiineae</taxon>
        <taxon>Mycenaceae</taxon>
        <taxon>Mycena</taxon>
    </lineage>
</organism>
<reference evidence="1" key="1">
    <citation type="submission" date="2023-03" db="EMBL/GenBank/DDBJ databases">
        <title>Massive genome expansion in bonnet fungi (Mycena s.s.) driven by repeated elements and novel gene families across ecological guilds.</title>
        <authorList>
            <consortium name="Lawrence Berkeley National Laboratory"/>
            <person name="Harder C.B."/>
            <person name="Miyauchi S."/>
            <person name="Viragh M."/>
            <person name="Kuo A."/>
            <person name="Thoen E."/>
            <person name="Andreopoulos B."/>
            <person name="Lu D."/>
            <person name="Skrede I."/>
            <person name="Drula E."/>
            <person name="Henrissat B."/>
            <person name="Morin E."/>
            <person name="Kohler A."/>
            <person name="Barry K."/>
            <person name="LaButti K."/>
            <person name="Morin E."/>
            <person name="Salamov A."/>
            <person name="Lipzen A."/>
            <person name="Mereny Z."/>
            <person name="Hegedus B."/>
            <person name="Baldrian P."/>
            <person name="Stursova M."/>
            <person name="Weitz H."/>
            <person name="Taylor A."/>
            <person name="Grigoriev I.V."/>
            <person name="Nagy L.G."/>
            <person name="Martin F."/>
            <person name="Kauserud H."/>
        </authorList>
    </citation>
    <scope>NUCLEOTIDE SEQUENCE</scope>
    <source>
        <strain evidence="1">CBHHK200</strain>
    </source>
</reference>